<gene>
    <name evidence="1" type="ORF">NDU88_003510</name>
</gene>
<name>A0AAV7UFD8_PLEWA</name>
<accession>A0AAV7UFD8</accession>
<comment type="caution">
    <text evidence="1">The sequence shown here is derived from an EMBL/GenBank/DDBJ whole genome shotgun (WGS) entry which is preliminary data.</text>
</comment>
<organism evidence="1 2">
    <name type="scientific">Pleurodeles waltl</name>
    <name type="common">Iberian ribbed newt</name>
    <dbReference type="NCBI Taxonomy" id="8319"/>
    <lineage>
        <taxon>Eukaryota</taxon>
        <taxon>Metazoa</taxon>
        <taxon>Chordata</taxon>
        <taxon>Craniata</taxon>
        <taxon>Vertebrata</taxon>
        <taxon>Euteleostomi</taxon>
        <taxon>Amphibia</taxon>
        <taxon>Batrachia</taxon>
        <taxon>Caudata</taxon>
        <taxon>Salamandroidea</taxon>
        <taxon>Salamandridae</taxon>
        <taxon>Pleurodelinae</taxon>
        <taxon>Pleurodeles</taxon>
    </lineage>
</organism>
<evidence type="ECO:0000313" key="1">
    <source>
        <dbReference type="EMBL" id="KAJ1186729.1"/>
    </source>
</evidence>
<evidence type="ECO:0000313" key="2">
    <source>
        <dbReference type="Proteomes" id="UP001066276"/>
    </source>
</evidence>
<dbReference type="EMBL" id="JANPWB010000005">
    <property type="protein sequence ID" value="KAJ1186729.1"/>
    <property type="molecule type" value="Genomic_DNA"/>
</dbReference>
<reference evidence="1" key="1">
    <citation type="journal article" date="2022" name="bioRxiv">
        <title>Sequencing and chromosome-scale assembly of the giantPleurodeles waltlgenome.</title>
        <authorList>
            <person name="Brown T."/>
            <person name="Elewa A."/>
            <person name="Iarovenko S."/>
            <person name="Subramanian E."/>
            <person name="Araus A.J."/>
            <person name="Petzold A."/>
            <person name="Susuki M."/>
            <person name="Suzuki K.-i.T."/>
            <person name="Hayashi T."/>
            <person name="Toyoda A."/>
            <person name="Oliveira C."/>
            <person name="Osipova E."/>
            <person name="Leigh N.D."/>
            <person name="Simon A."/>
            <person name="Yun M.H."/>
        </authorList>
    </citation>
    <scope>NUCLEOTIDE SEQUENCE</scope>
    <source>
        <strain evidence="1">20211129_DDA</strain>
        <tissue evidence="1">Liver</tissue>
    </source>
</reference>
<evidence type="ECO:0008006" key="3">
    <source>
        <dbReference type="Google" id="ProtNLM"/>
    </source>
</evidence>
<keyword evidence="2" id="KW-1185">Reference proteome</keyword>
<proteinExistence type="predicted"/>
<dbReference type="Proteomes" id="UP001066276">
    <property type="component" value="Chromosome 3_1"/>
</dbReference>
<protein>
    <recommendedName>
        <fullName evidence="3">Secreted protein</fullName>
    </recommendedName>
</protein>
<dbReference type="AlphaFoldDB" id="A0AAV7UFD8"/>
<sequence>MCRPPTACMMCTTCELLSMSLSESGSNVVSTILTVFLELVVICTADLTYPKQHWGRVREILSPDMCHAVLQDLSAAVGAQLINKAPPPGFTRVPA</sequence>